<accession>A0A377UT24</accession>
<protein>
    <submittedName>
        <fullName evidence="1">5-carboxymethyl-2-oxo-hex-3- ene-1,7-dioate decarboxylase</fullName>
    </submittedName>
</protein>
<sequence length="62" mass="7013">MKQARIEWQGQVRDVLVNERDQVRLDDGTVLKEGGIPLAAARQRHAVRAGAELRRPRQRAGI</sequence>
<dbReference type="AlphaFoldDB" id="A0A377UT24"/>
<proteinExistence type="predicted"/>
<name>A0A377UT24_KLEPN</name>
<gene>
    <name evidence="1" type="ORF">NCTC13443_01463</name>
</gene>
<reference evidence="1 2" key="1">
    <citation type="submission" date="2018-06" db="EMBL/GenBank/DDBJ databases">
        <authorList>
            <consortium name="Pathogen Informatics"/>
            <person name="Doyle S."/>
        </authorList>
    </citation>
    <scope>NUCLEOTIDE SEQUENCE [LARGE SCALE GENOMIC DNA]</scope>
    <source>
        <strain evidence="1 2">NCTC13443</strain>
    </source>
</reference>
<dbReference type="Proteomes" id="UP000255518">
    <property type="component" value="Unassembled WGS sequence"/>
</dbReference>
<evidence type="ECO:0000313" key="2">
    <source>
        <dbReference type="Proteomes" id="UP000255518"/>
    </source>
</evidence>
<organism evidence="1 2">
    <name type="scientific">Klebsiella pneumoniae</name>
    <dbReference type="NCBI Taxonomy" id="573"/>
    <lineage>
        <taxon>Bacteria</taxon>
        <taxon>Pseudomonadati</taxon>
        <taxon>Pseudomonadota</taxon>
        <taxon>Gammaproteobacteria</taxon>
        <taxon>Enterobacterales</taxon>
        <taxon>Enterobacteriaceae</taxon>
        <taxon>Klebsiella/Raoultella group</taxon>
        <taxon>Klebsiella</taxon>
        <taxon>Klebsiella pneumoniae complex</taxon>
    </lineage>
</organism>
<dbReference type="EMBL" id="UGKT01000001">
    <property type="protein sequence ID" value="STT01155.1"/>
    <property type="molecule type" value="Genomic_DNA"/>
</dbReference>
<evidence type="ECO:0000313" key="1">
    <source>
        <dbReference type="EMBL" id="STT01155.1"/>
    </source>
</evidence>